<evidence type="ECO:0000313" key="1">
    <source>
        <dbReference type="EMBL" id="KAJ4443490.1"/>
    </source>
</evidence>
<dbReference type="Proteomes" id="UP001148838">
    <property type="component" value="Unassembled WGS sequence"/>
</dbReference>
<name>A0ABQ8TCV1_PERAM</name>
<reference evidence="1 2" key="1">
    <citation type="journal article" date="2022" name="Allergy">
        <title>Genome assembly and annotation of Periplaneta americana reveal a comprehensive cockroach allergen profile.</title>
        <authorList>
            <person name="Wang L."/>
            <person name="Xiong Q."/>
            <person name="Saelim N."/>
            <person name="Wang L."/>
            <person name="Nong W."/>
            <person name="Wan A.T."/>
            <person name="Shi M."/>
            <person name="Liu X."/>
            <person name="Cao Q."/>
            <person name="Hui J.H.L."/>
            <person name="Sookrung N."/>
            <person name="Leung T.F."/>
            <person name="Tungtrongchitr A."/>
            <person name="Tsui S.K.W."/>
        </authorList>
    </citation>
    <scope>NUCLEOTIDE SEQUENCE [LARGE SCALE GENOMIC DNA]</scope>
    <source>
        <tissue evidence="1">Whole body-01</tissue>
    </source>
</reference>
<dbReference type="EMBL" id="JAJSOF020000013">
    <property type="protein sequence ID" value="KAJ4443490.1"/>
    <property type="molecule type" value="Genomic_DNA"/>
</dbReference>
<gene>
    <name evidence="1" type="ORF">ANN_05162</name>
</gene>
<organism evidence="1 2">
    <name type="scientific">Periplaneta americana</name>
    <name type="common">American cockroach</name>
    <name type="synonym">Blatta americana</name>
    <dbReference type="NCBI Taxonomy" id="6978"/>
    <lineage>
        <taxon>Eukaryota</taxon>
        <taxon>Metazoa</taxon>
        <taxon>Ecdysozoa</taxon>
        <taxon>Arthropoda</taxon>
        <taxon>Hexapoda</taxon>
        <taxon>Insecta</taxon>
        <taxon>Pterygota</taxon>
        <taxon>Neoptera</taxon>
        <taxon>Polyneoptera</taxon>
        <taxon>Dictyoptera</taxon>
        <taxon>Blattodea</taxon>
        <taxon>Blattoidea</taxon>
        <taxon>Blattidae</taxon>
        <taxon>Blattinae</taxon>
        <taxon>Periplaneta</taxon>
    </lineage>
</organism>
<evidence type="ECO:0000313" key="2">
    <source>
        <dbReference type="Proteomes" id="UP001148838"/>
    </source>
</evidence>
<accession>A0ABQ8TCV1</accession>
<sequence length="361" mass="41807">MIQTAGGAGVPIPKPRNARPFIGCCAGTELWRTFNASLNKEGVQSVCRCPDDIIPFVGPRTVRHHVRYRELRLQHRQLVPLGLSQCLLCSDIPKPSFVLTNKKSRGVRSGDRAGPPPVEMRNITLTREHQQYITQYYEIFGAKRDEVTGEWRKLHNAELHALYSSPDIIRNIKSRRLRWAGYVARMVESRNAYRVLVGRPEGKRPLGRPRRRWEDNIKMALREVGYDGRDWINLAQDRDQWRAYVRAAMNLRWIPGYCDVERYQVADTLAKKGSQILQIKHKPTTFHTVKRLIRETITQSSQLQLSTRISDKEWRKTISRILAYPRDVAVTEFSLITVVTSFYIICIVSELHQALYVLYVV</sequence>
<proteinExistence type="predicted"/>
<keyword evidence="2" id="KW-1185">Reference proteome</keyword>
<comment type="caution">
    <text evidence="1">The sequence shown here is derived from an EMBL/GenBank/DDBJ whole genome shotgun (WGS) entry which is preliminary data.</text>
</comment>
<protein>
    <submittedName>
        <fullName evidence="1">Uncharacterized protein</fullName>
    </submittedName>
</protein>